<gene>
    <name evidence="2" type="ORF">XM47_06350</name>
</gene>
<dbReference type="STRING" id="1513271.XM47_06350"/>
<dbReference type="Proteomes" id="UP000037600">
    <property type="component" value="Unassembled WGS sequence"/>
</dbReference>
<accession>A0A0J8GZB6</accession>
<sequence length="482" mass="50363">MQHLLKRNSLFLILLLNGLSACSDSDSARKQINYSFVAEDAALIGLDVSDNAGNQATESSPGTYSFDAGVVPQPPVTFVTRNTDSEPFNSFQDLDASGDLSEADIAYNVGFSLKFIPQINPDEAGITSVFANPITALIPAQGTTGGLGGLNLSEVNSALSGGVKNADPVLQTKLQKIAAKITAVQEAIVASTGQKASKTNLTSINLLDRFNLSSDTLTDDTKLNQLVDSALDSSGLSTESIQVVKATATQVGTNINKATSPTKGNLFESAIKLVQTEIKQTTTVAQVSSLISETKLLTALTQVVSGIDLAETVASSGGKEAFVASLLLVPPMDANGDIFPQGNDVIQRGMSDFALSLNKTSNVITIADNGAYFSGAGVQLSYSDTSKAYGGISGNDAYAISLNAIDLVGVEGYSLSQLRLISFCIDYDTSTQTCGVNNQGQQSYALATKAEICSAYDNQPLNESILQSINANYGDSCSTSNN</sequence>
<dbReference type="RefSeq" id="WP_048690855.1">
    <property type="nucleotide sequence ID" value="NZ_KQ130485.1"/>
</dbReference>
<keyword evidence="3" id="KW-1185">Reference proteome</keyword>
<comment type="caution">
    <text evidence="2">The sequence shown here is derived from an EMBL/GenBank/DDBJ whole genome shotgun (WGS) entry which is preliminary data.</text>
</comment>
<feature type="chain" id="PRO_5005299099" description="Lipoprotein" evidence="1">
    <location>
        <begin position="24"/>
        <end position="482"/>
    </location>
</feature>
<dbReference type="EMBL" id="LAZL01000007">
    <property type="protein sequence ID" value="KMT66063.1"/>
    <property type="molecule type" value="Genomic_DNA"/>
</dbReference>
<evidence type="ECO:0008006" key="4">
    <source>
        <dbReference type="Google" id="ProtNLM"/>
    </source>
</evidence>
<evidence type="ECO:0000313" key="2">
    <source>
        <dbReference type="EMBL" id="KMT66063.1"/>
    </source>
</evidence>
<keyword evidence="1" id="KW-0732">Signal</keyword>
<dbReference type="OrthoDB" id="6377878at2"/>
<protein>
    <recommendedName>
        <fullName evidence="4">Lipoprotein</fullName>
    </recommendedName>
</protein>
<dbReference type="AlphaFoldDB" id="A0A0J8GZB6"/>
<proteinExistence type="predicted"/>
<evidence type="ECO:0000313" key="3">
    <source>
        <dbReference type="Proteomes" id="UP000037600"/>
    </source>
</evidence>
<dbReference type="PROSITE" id="PS51257">
    <property type="entry name" value="PROKAR_LIPOPROTEIN"/>
    <property type="match status" value="1"/>
</dbReference>
<organism evidence="2 3">
    <name type="scientific">Catenovulum maritimum</name>
    <dbReference type="NCBI Taxonomy" id="1513271"/>
    <lineage>
        <taxon>Bacteria</taxon>
        <taxon>Pseudomonadati</taxon>
        <taxon>Pseudomonadota</taxon>
        <taxon>Gammaproteobacteria</taxon>
        <taxon>Alteromonadales</taxon>
        <taxon>Alteromonadaceae</taxon>
        <taxon>Catenovulum</taxon>
    </lineage>
</organism>
<feature type="signal peptide" evidence="1">
    <location>
        <begin position="1"/>
        <end position="23"/>
    </location>
</feature>
<name>A0A0J8GZB6_9ALTE</name>
<evidence type="ECO:0000256" key="1">
    <source>
        <dbReference type="SAM" id="SignalP"/>
    </source>
</evidence>
<reference evidence="2 3" key="1">
    <citation type="submission" date="2015-04" db="EMBL/GenBank/DDBJ databases">
        <title>Draft Genome Sequence of the Novel Agar-Digesting Marine Bacterium Q1.</title>
        <authorList>
            <person name="Li Y."/>
            <person name="Li D."/>
            <person name="Chen G."/>
            <person name="Du Z."/>
        </authorList>
    </citation>
    <scope>NUCLEOTIDE SEQUENCE [LARGE SCALE GENOMIC DNA]</scope>
    <source>
        <strain evidence="2 3">Q1</strain>
    </source>
</reference>